<dbReference type="HOGENOM" id="CLU_3413387_0_0_1"/>
<dbReference type="EnsemblMetazoa" id="tetur33g00800.1">
    <property type="protein sequence ID" value="tetur33g00800.1"/>
    <property type="gene ID" value="tetur33g00800"/>
</dbReference>
<protein>
    <submittedName>
        <fullName evidence="1">Uncharacterized protein</fullName>
    </submittedName>
</protein>
<dbReference type="Proteomes" id="UP000015104">
    <property type="component" value="Unassembled WGS sequence"/>
</dbReference>
<reference evidence="2" key="1">
    <citation type="submission" date="2011-08" db="EMBL/GenBank/DDBJ databases">
        <authorList>
            <person name="Rombauts S."/>
        </authorList>
    </citation>
    <scope>NUCLEOTIDE SEQUENCE</scope>
    <source>
        <strain evidence="2">London</strain>
    </source>
</reference>
<dbReference type="EMBL" id="CAEY01000947">
    <property type="status" value="NOT_ANNOTATED_CDS"/>
    <property type="molecule type" value="Genomic_DNA"/>
</dbReference>
<reference evidence="1" key="2">
    <citation type="submission" date="2015-06" db="UniProtKB">
        <authorList>
            <consortium name="EnsemblMetazoa"/>
        </authorList>
    </citation>
    <scope>IDENTIFICATION</scope>
</reference>
<evidence type="ECO:0000313" key="2">
    <source>
        <dbReference type="Proteomes" id="UP000015104"/>
    </source>
</evidence>
<organism evidence="1 2">
    <name type="scientific">Tetranychus urticae</name>
    <name type="common">Two-spotted spider mite</name>
    <dbReference type="NCBI Taxonomy" id="32264"/>
    <lineage>
        <taxon>Eukaryota</taxon>
        <taxon>Metazoa</taxon>
        <taxon>Ecdysozoa</taxon>
        <taxon>Arthropoda</taxon>
        <taxon>Chelicerata</taxon>
        <taxon>Arachnida</taxon>
        <taxon>Acari</taxon>
        <taxon>Acariformes</taxon>
        <taxon>Trombidiformes</taxon>
        <taxon>Prostigmata</taxon>
        <taxon>Eleutherengona</taxon>
        <taxon>Raphignathae</taxon>
        <taxon>Tetranychoidea</taxon>
        <taxon>Tetranychidae</taxon>
        <taxon>Tetranychus</taxon>
    </lineage>
</organism>
<dbReference type="AlphaFoldDB" id="T1L2G0"/>
<accession>T1L2G0</accession>
<evidence type="ECO:0000313" key="1">
    <source>
        <dbReference type="EnsemblMetazoa" id="tetur33g00800.1"/>
    </source>
</evidence>
<proteinExistence type="predicted"/>
<sequence>MKTFTVLITKIIITGKLQKETCIINTHP</sequence>
<keyword evidence="2" id="KW-1185">Reference proteome</keyword>
<name>T1L2G0_TETUR</name>